<comment type="caution">
    <text evidence="1">The sequence shown here is derived from an EMBL/GenBank/DDBJ whole genome shotgun (WGS) entry which is preliminary data.</text>
</comment>
<gene>
    <name evidence="1" type="ORF">H9Y05_04115</name>
</gene>
<organism evidence="1 2">
    <name type="scientific">Taishania pollutisoli</name>
    <dbReference type="NCBI Taxonomy" id="2766479"/>
    <lineage>
        <taxon>Bacteria</taxon>
        <taxon>Pseudomonadati</taxon>
        <taxon>Bacteroidota</taxon>
        <taxon>Flavobacteriia</taxon>
        <taxon>Flavobacteriales</taxon>
        <taxon>Crocinitomicaceae</taxon>
        <taxon>Taishania</taxon>
    </lineage>
</organism>
<dbReference type="Proteomes" id="UP000652681">
    <property type="component" value="Unassembled WGS sequence"/>
</dbReference>
<dbReference type="AlphaFoldDB" id="A0A8J6PHK9"/>
<dbReference type="RefSeq" id="WP_163490904.1">
    <property type="nucleotide sequence ID" value="NZ_JACVEL010000002.1"/>
</dbReference>
<reference evidence="1" key="1">
    <citation type="submission" date="2020-09" db="EMBL/GenBank/DDBJ databases">
        <title>Taishania pollutisoli gen. nov., sp. nov., Isolated from Tetrabromobisphenol A-Contaminated Soil.</title>
        <authorList>
            <person name="Chen Q."/>
        </authorList>
    </citation>
    <scope>NUCLEOTIDE SEQUENCE</scope>
    <source>
        <strain evidence="1">CZZ-1</strain>
    </source>
</reference>
<evidence type="ECO:0000313" key="1">
    <source>
        <dbReference type="EMBL" id="MBC9811654.1"/>
    </source>
</evidence>
<name>A0A8J6PHK9_9FLAO</name>
<keyword evidence="2" id="KW-1185">Reference proteome</keyword>
<dbReference type="EMBL" id="JACVEL010000002">
    <property type="protein sequence ID" value="MBC9811654.1"/>
    <property type="molecule type" value="Genomic_DNA"/>
</dbReference>
<protein>
    <submittedName>
        <fullName evidence="1">Uncharacterized protein</fullName>
    </submittedName>
</protein>
<proteinExistence type="predicted"/>
<sequence length="101" mass="12224">MTYKQHIQHLLQRNDWEIIEIGSGLFWWDLEHWKICRYAQSELVICFMGDPLSENRVQEVRLSIQFPERRDEQGAIASIDLQNGRFDEQLKLFEDQLVRFK</sequence>
<evidence type="ECO:0000313" key="2">
    <source>
        <dbReference type="Proteomes" id="UP000652681"/>
    </source>
</evidence>
<accession>A0A8J6PHK9</accession>